<protein>
    <recommendedName>
        <fullName evidence="2">Lectin/glucanase superfamily protein</fullName>
    </recommendedName>
</protein>
<accession>A0A6C0DFW2</accession>
<evidence type="ECO:0008006" key="2">
    <source>
        <dbReference type="Google" id="ProtNLM"/>
    </source>
</evidence>
<dbReference type="Pfam" id="PF13385">
    <property type="entry name" value="Laminin_G_3"/>
    <property type="match status" value="1"/>
</dbReference>
<evidence type="ECO:0000313" key="1">
    <source>
        <dbReference type="EMBL" id="QHT15281.1"/>
    </source>
</evidence>
<dbReference type="AlphaFoldDB" id="A0A6C0DFW2"/>
<dbReference type="EMBL" id="MN739604">
    <property type="protein sequence ID" value="QHT15281.1"/>
    <property type="molecule type" value="Genomic_DNA"/>
</dbReference>
<sequence>MTILKRILTNINNNPKLIDGLIDAKQLIIIPQNPSSNGSITINRSINTPNGIEFTWSVWIFINDLKYNEGKYKHIFSKGNNVGISSLDTKGLNFPNNAPGMYIYPNTNDLLVIMNTYDSIQEEITINNIPIGKWVNVIIRCRNKTLDVYINGVITKSINLNGVPKQNYGDVFVAMNGGFDGNISDLRYYDYAVGLNEISGLSTSGPNLNISSSNSASFLLRSADYLSLRWYFYGSN</sequence>
<reference evidence="1" key="1">
    <citation type="journal article" date="2020" name="Nature">
        <title>Giant virus diversity and host interactions through global metagenomics.</title>
        <authorList>
            <person name="Schulz F."/>
            <person name="Roux S."/>
            <person name="Paez-Espino D."/>
            <person name="Jungbluth S."/>
            <person name="Walsh D.A."/>
            <person name="Denef V.J."/>
            <person name="McMahon K.D."/>
            <person name="Konstantinidis K.T."/>
            <person name="Eloe-Fadrosh E.A."/>
            <person name="Kyrpides N.C."/>
            <person name="Woyke T."/>
        </authorList>
    </citation>
    <scope>NUCLEOTIDE SEQUENCE</scope>
    <source>
        <strain evidence="1">GVMAG-M-3300023174-144</strain>
    </source>
</reference>
<organism evidence="1">
    <name type="scientific">viral metagenome</name>
    <dbReference type="NCBI Taxonomy" id="1070528"/>
    <lineage>
        <taxon>unclassified sequences</taxon>
        <taxon>metagenomes</taxon>
        <taxon>organismal metagenomes</taxon>
    </lineage>
</organism>
<dbReference type="SUPFAM" id="SSF49899">
    <property type="entry name" value="Concanavalin A-like lectins/glucanases"/>
    <property type="match status" value="1"/>
</dbReference>
<dbReference type="Gene3D" id="2.60.120.200">
    <property type="match status" value="1"/>
</dbReference>
<dbReference type="InterPro" id="IPR013320">
    <property type="entry name" value="ConA-like_dom_sf"/>
</dbReference>
<name>A0A6C0DFW2_9ZZZZ</name>
<proteinExistence type="predicted"/>